<keyword evidence="3" id="KW-1185">Reference proteome</keyword>
<feature type="region of interest" description="Disordered" evidence="1">
    <location>
        <begin position="22"/>
        <end position="47"/>
    </location>
</feature>
<evidence type="ECO:0000256" key="1">
    <source>
        <dbReference type="SAM" id="MobiDB-lite"/>
    </source>
</evidence>
<sequence>MSDYMFDGDAHDMHSLDYKESIRSEESHVDDEAIRGKESHIDDKSLRDKKLSQNKEFLKKKPINRKREEGFVDICQLYKEKNIIVKYVHDSSTGNMLGHLWSKHRIDKEHPNKANAKYIGVTVTWADLSFVLKEALLTIQPLPSPYTAKNIKDSLNHIINE</sequence>
<gene>
    <name evidence="2" type="ORF">GMARGA_LOCUS32130</name>
</gene>
<evidence type="ECO:0000313" key="3">
    <source>
        <dbReference type="Proteomes" id="UP000789901"/>
    </source>
</evidence>
<reference evidence="2 3" key="1">
    <citation type="submission" date="2021-06" db="EMBL/GenBank/DDBJ databases">
        <authorList>
            <person name="Kallberg Y."/>
            <person name="Tangrot J."/>
            <person name="Rosling A."/>
        </authorList>
    </citation>
    <scope>NUCLEOTIDE SEQUENCE [LARGE SCALE GENOMIC DNA]</scope>
    <source>
        <strain evidence="2 3">120-4 pot B 10/14</strain>
    </source>
</reference>
<dbReference type="EMBL" id="CAJVQB010049673">
    <property type="protein sequence ID" value="CAG8834577.1"/>
    <property type="molecule type" value="Genomic_DNA"/>
</dbReference>
<proteinExistence type="predicted"/>
<evidence type="ECO:0000313" key="2">
    <source>
        <dbReference type="EMBL" id="CAG8834577.1"/>
    </source>
</evidence>
<accession>A0ABN7WLU3</accession>
<organism evidence="2 3">
    <name type="scientific">Gigaspora margarita</name>
    <dbReference type="NCBI Taxonomy" id="4874"/>
    <lineage>
        <taxon>Eukaryota</taxon>
        <taxon>Fungi</taxon>
        <taxon>Fungi incertae sedis</taxon>
        <taxon>Mucoromycota</taxon>
        <taxon>Glomeromycotina</taxon>
        <taxon>Glomeromycetes</taxon>
        <taxon>Diversisporales</taxon>
        <taxon>Gigasporaceae</taxon>
        <taxon>Gigaspora</taxon>
    </lineage>
</organism>
<protein>
    <submittedName>
        <fullName evidence="2">27863_t:CDS:1</fullName>
    </submittedName>
</protein>
<name>A0ABN7WLU3_GIGMA</name>
<comment type="caution">
    <text evidence="2">The sequence shown here is derived from an EMBL/GenBank/DDBJ whole genome shotgun (WGS) entry which is preliminary data.</text>
</comment>
<dbReference type="Proteomes" id="UP000789901">
    <property type="component" value="Unassembled WGS sequence"/>
</dbReference>